<proteinExistence type="predicted"/>
<dbReference type="EMBL" id="CSAE01000581">
    <property type="protein sequence ID" value="COW56730.1"/>
    <property type="molecule type" value="Genomic_DNA"/>
</dbReference>
<feature type="region of interest" description="Disordered" evidence="1">
    <location>
        <begin position="63"/>
        <end position="92"/>
    </location>
</feature>
<organism evidence="2 3">
    <name type="scientific">Mycobacterium tuberculosis</name>
    <dbReference type="NCBI Taxonomy" id="1773"/>
    <lineage>
        <taxon>Bacteria</taxon>
        <taxon>Bacillati</taxon>
        <taxon>Actinomycetota</taxon>
        <taxon>Actinomycetes</taxon>
        <taxon>Mycobacteriales</taxon>
        <taxon>Mycobacteriaceae</taxon>
        <taxon>Mycobacterium</taxon>
        <taxon>Mycobacterium tuberculosis complex</taxon>
    </lineage>
</organism>
<dbReference type="AlphaFoldDB" id="A0A0U0S9L3"/>
<evidence type="ECO:0000313" key="2">
    <source>
        <dbReference type="EMBL" id="COW56730.1"/>
    </source>
</evidence>
<protein>
    <submittedName>
        <fullName evidence="2">Uncharacterized protein</fullName>
    </submittedName>
</protein>
<accession>A0A0U0S9L3</accession>
<evidence type="ECO:0000256" key="1">
    <source>
        <dbReference type="SAM" id="MobiDB-lite"/>
    </source>
</evidence>
<evidence type="ECO:0000313" key="3">
    <source>
        <dbReference type="Proteomes" id="UP000038802"/>
    </source>
</evidence>
<reference evidence="3" key="1">
    <citation type="submission" date="2015-03" db="EMBL/GenBank/DDBJ databases">
        <authorList>
            <consortium name="Pathogen Informatics"/>
        </authorList>
    </citation>
    <scope>NUCLEOTIDE SEQUENCE [LARGE SCALE GENOMIC DNA]</scope>
    <source>
        <strain evidence="3">K00500041</strain>
    </source>
</reference>
<dbReference type="Proteomes" id="UP000038802">
    <property type="component" value="Unassembled WGS sequence"/>
</dbReference>
<feature type="region of interest" description="Disordered" evidence="1">
    <location>
        <begin position="1"/>
        <end position="28"/>
    </location>
</feature>
<sequence>MNTTRGVMARVASSLRTESRSPVNPRDRTSITTASWVIRDPAASPKSTMRVISWGGRLSATYQPRSSSTLAAVPRPAPDSPVTKTTSIPPPSERFSTPLAWFIIARPPMSQVAVRRGRPWPWPRRYREQR</sequence>
<name>A0A0U0S9L3_MYCTX</name>
<gene>
    <name evidence="2" type="ORF">ERS007703_03865</name>
</gene>